<dbReference type="InterPro" id="IPR012337">
    <property type="entry name" value="RNaseH-like_sf"/>
</dbReference>
<feature type="domain" description="Integrase catalytic" evidence="2">
    <location>
        <begin position="162"/>
        <end position="267"/>
    </location>
</feature>
<dbReference type="EMBL" id="BKCJ010000564">
    <property type="protein sequence ID" value="GEU34332.1"/>
    <property type="molecule type" value="Genomic_DNA"/>
</dbReference>
<reference evidence="3" key="1">
    <citation type="journal article" date="2019" name="Sci. Rep.">
        <title>Draft genome of Tanacetum cinerariifolium, the natural source of mosquito coil.</title>
        <authorList>
            <person name="Yamashiro T."/>
            <person name="Shiraishi A."/>
            <person name="Satake H."/>
            <person name="Nakayama K."/>
        </authorList>
    </citation>
    <scope>NUCLEOTIDE SEQUENCE</scope>
</reference>
<comment type="caution">
    <text evidence="3">The sequence shown here is derived from an EMBL/GenBank/DDBJ whole genome shotgun (WGS) entry which is preliminary data.</text>
</comment>
<gene>
    <name evidence="3" type="ORF">Tci_006310</name>
</gene>
<evidence type="ECO:0000313" key="3">
    <source>
        <dbReference type="EMBL" id="GEU34332.1"/>
    </source>
</evidence>
<dbReference type="GO" id="GO:0003676">
    <property type="term" value="F:nucleic acid binding"/>
    <property type="evidence" value="ECO:0007669"/>
    <property type="project" value="InterPro"/>
</dbReference>
<sequence length="373" mass="42299">MPPRADLSFVGLNNHIFKSKVSETITNVPKIETNASKTSRDSLEKPKTVRFSAPLIEEWESDSEDENVFKPKEVKKTVKPSFEKIEFVNARNTTVKNESKAIKPKKFSQSPRGSRDFDSGCSIHIIGNKSYLIDYQEIDGGFVAFGGNAKGGIENQIDHKVETIRCDNETEFKNRIINEFYEMKGIRREFSVPRTPQQNDVAERKNRTLMKETRLKLHETIWVSCYYPKYLRSPRTRFIEENLHINFLDNKPNVAGTGPNWMFDIDTLTMSMSYQPLFVGNQTNGNAGLKSLEDEVADDAGKKSTKIPREKNGVQDPAKQGDKNGQKKVIRDRLFGQGEDANTNSTNRLNIISSFVNVVSSSFTTVDPGRERA</sequence>
<dbReference type="AlphaFoldDB" id="A0A6L2JCB0"/>
<dbReference type="GO" id="GO:0015074">
    <property type="term" value="P:DNA integration"/>
    <property type="evidence" value="ECO:0007669"/>
    <property type="project" value="InterPro"/>
</dbReference>
<feature type="compositionally biased region" description="Basic and acidic residues" evidence="1">
    <location>
        <begin position="299"/>
        <end position="328"/>
    </location>
</feature>
<protein>
    <submittedName>
        <fullName evidence="3">Ribonuclease H-like domain-containing protein</fullName>
    </submittedName>
</protein>
<dbReference type="InterPro" id="IPR001584">
    <property type="entry name" value="Integrase_cat-core"/>
</dbReference>
<organism evidence="3">
    <name type="scientific">Tanacetum cinerariifolium</name>
    <name type="common">Dalmatian daisy</name>
    <name type="synonym">Chrysanthemum cinerariifolium</name>
    <dbReference type="NCBI Taxonomy" id="118510"/>
    <lineage>
        <taxon>Eukaryota</taxon>
        <taxon>Viridiplantae</taxon>
        <taxon>Streptophyta</taxon>
        <taxon>Embryophyta</taxon>
        <taxon>Tracheophyta</taxon>
        <taxon>Spermatophyta</taxon>
        <taxon>Magnoliopsida</taxon>
        <taxon>eudicotyledons</taxon>
        <taxon>Gunneridae</taxon>
        <taxon>Pentapetalae</taxon>
        <taxon>asterids</taxon>
        <taxon>campanulids</taxon>
        <taxon>Asterales</taxon>
        <taxon>Asteraceae</taxon>
        <taxon>Asteroideae</taxon>
        <taxon>Anthemideae</taxon>
        <taxon>Anthemidinae</taxon>
        <taxon>Tanacetum</taxon>
    </lineage>
</organism>
<dbReference type="InterPro" id="IPR039537">
    <property type="entry name" value="Retrotran_Ty1/copia-like"/>
</dbReference>
<name>A0A6L2JCB0_TANCI</name>
<dbReference type="PROSITE" id="PS50994">
    <property type="entry name" value="INTEGRASE"/>
    <property type="match status" value="1"/>
</dbReference>
<feature type="region of interest" description="Disordered" evidence="1">
    <location>
        <begin position="296"/>
        <end position="328"/>
    </location>
</feature>
<dbReference type="Gene3D" id="3.30.420.10">
    <property type="entry name" value="Ribonuclease H-like superfamily/Ribonuclease H"/>
    <property type="match status" value="1"/>
</dbReference>
<proteinExistence type="predicted"/>
<dbReference type="SUPFAM" id="SSF53098">
    <property type="entry name" value="Ribonuclease H-like"/>
    <property type="match status" value="1"/>
</dbReference>
<evidence type="ECO:0000259" key="2">
    <source>
        <dbReference type="PROSITE" id="PS50994"/>
    </source>
</evidence>
<dbReference type="PANTHER" id="PTHR42648:SF21">
    <property type="entry name" value="CYSTEINE-RICH RLK (RECEPTOR-LIKE PROTEIN KINASE) 8"/>
    <property type="match status" value="1"/>
</dbReference>
<dbReference type="InterPro" id="IPR036397">
    <property type="entry name" value="RNaseH_sf"/>
</dbReference>
<dbReference type="PANTHER" id="PTHR42648">
    <property type="entry name" value="TRANSPOSASE, PUTATIVE-RELATED"/>
    <property type="match status" value="1"/>
</dbReference>
<accession>A0A6L2JCB0</accession>
<evidence type="ECO:0000256" key="1">
    <source>
        <dbReference type="SAM" id="MobiDB-lite"/>
    </source>
</evidence>